<evidence type="ECO:0000313" key="5">
    <source>
        <dbReference type="EMBL" id="KZT58673.1"/>
    </source>
</evidence>
<dbReference type="SUPFAM" id="SSF52499">
    <property type="entry name" value="Isochorismatase-like hydrolases"/>
    <property type="match status" value="1"/>
</dbReference>
<evidence type="ECO:0000256" key="2">
    <source>
        <dbReference type="ARBA" id="ARBA00022801"/>
    </source>
</evidence>
<dbReference type="CDD" id="cd00431">
    <property type="entry name" value="cysteine_hydrolases"/>
    <property type="match status" value="1"/>
</dbReference>
<feature type="chain" id="PRO_5007858399" evidence="3">
    <location>
        <begin position="19"/>
        <end position="284"/>
    </location>
</feature>
<evidence type="ECO:0000256" key="1">
    <source>
        <dbReference type="ARBA" id="ARBA00006336"/>
    </source>
</evidence>
<feature type="domain" description="Isochorismatase-like" evidence="4">
    <location>
        <begin position="67"/>
        <end position="259"/>
    </location>
</feature>
<dbReference type="Gene3D" id="3.40.50.850">
    <property type="entry name" value="Isochorismatase-like"/>
    <property type="match status" value="1"/>
</dbReference>
<dbReference type="InterPro" id="IPR000868">
    <property type="entry name" value="Isochorismatase-like_dom"/>
</dbReference>
<keyword evidence="2 5" id="KW-0378">Hydrolase</keyword>
<dbReference type="Proteomes" id="UP000076842">
    <property type="component" value="Unassembled WGS sequence"/>
</dbReference>
<sequence length="284" mass="31294">MFKLLTSVLALTTTVAVAEKFGNFYNYWLYNSTANIFDLTRYGSSNPITLPTLSNRNSSIIIAPERSALVIVDMQNYFLDPELSPGAKAGRAAVAPTLQLIDAFRAKGMPIAWVQWGIDEYDLTHLLSPSFLYGFSDGKHANTSFCSEMGTVHNGTIDAGKLLCRGAWNAQQYGPLYTSYLQGLEMGTDFYFNKNTLSGLWGVFTPFEQWLHDTGVTTLFFGGVNTDQCVFGTMIDAVYKGYDTIMVEDICGTTSPYYATQMVVYNIGGDGWTTNTSMILPALA</sequence>
<dbReference type="InterPro" id="IPR050272">
    <property type="entry name" value="Isochorismatase-like_hydrls"/>
</dbReference>
<dbReference type="EMBL" id="KV423948">
    <property type="protein sequence ID" value="KZT58673.1"/>
    <property type="molecule type" value="Genomic_DNA"/>
</dbReference>
<keyword evidence="6" id="KW-1185">Reference proteome</keyword>
<dbReference type="STRING" id="1353952.A0A165GZB8"/>
<dbReference type="OrthoDB" id="167809at2759"/>
<organism evidence="5 6">
    <name type="scientific">Calocera cornea HHB12733</name>
    <dbReference type="NCBI Taxonomy" id="1353952"/>
    <lineage>
        <taxon>Eukaryota</taxon>
        <taxon>Fungi</taxon>
        <taxon>Dikarya</taxon>
        <taxon>Basidiomycota</taxon>
        <taxon>Agaricomycotina</taxon>
        <taxon>Dacrymycetes</taxon>
        <taxon>Dacrymycetales</taxon>
        <taxon>Dacrymycetaceae</taxon>
        <taxon>Calocera</taxon>
    </lineage>
</organism>
<feature type="signal peptide" evidence="3">
    <location>
        <begin position="1"/>
        <end position="18"/>
    </location>
</feature>
<evidence type="ECO:0000313" key="6">
    <source>
        <dbReference type="Proteomes" id="UP000076842"/>
    </source>
</evidence>
<evidence type="ECO:0000259" key="4">
    <source>
        <dbReference type="Pfam" id="PF00857"/>
    </source>
</evidence>
<dbReference type="PANTHER" id="PTHR43540:SF9">
    <property type="entry name" value="FAMILY HYDROLASE, PUTATIVE (AFU_ORTHOLOGUE AFUA_2G08700)-RELATED"/>
    <property type="match status" value="1"/>
</dbReference>
<dbReference type="Pfam" id="PF00857">
    <property type="entry name" value="Isochorismatase"/>
    <property type="match status" value="1"/>
</dbReference>
<accession>A0A165GZB8</accession>
<evidence type="ECO:0000256" key="3">
    <source>
        <dbReference type="SAM" id="SignalP"/>
    </source>
</evidence>
<dbReference type="PANTHER" id="PTHR43540">
    <property type="entry name" value="PEROXYUREIDOACRYLATE/UREIDOACRYLATE AMIDOHYDROLASE-RELATED"/>
    <property type="match status" value="1"/>
</dbReference>
<dbReference type="GO" id="GO:0016787">
    <property type="term" value="F:hydrolase activity"/>
    <property type="evidence" value="ECO:0007669"/>
    <property type="project" value="UniProtKB-KW"/>
</dbReference>
<dbReference type="AlphaFoldDB" id="A0A165GZB8"/>
<dbReference type="InParanoid" id="A0A165GZB8"/>
<comment type="similarity">
    <text evidence="1">Belongs to the isochorismatase family.</text>
</comment>
<name>A0A165GZB8_9BASI</name>
<reference evidence="5 6" key="1">
    <citation type="journal article" date="2016" name="Mol. Biol. Evol.">
        <title>Comparative Genomics of Early-Diverging Mushroom-Forming Fungi Provides Insights into the Origins of Lignocellulose Decay Capabilities.</title>
        <authorList>
            <person name="Nagy L.G."/>
            <person name="Riley R."/>
            <person name="Tritt A."/>
            <person name="Adam C."/>
            <person name="Daum C."/>
            <person name="Floudas D."/>
            <person name="Sun H."/>
            <person name="Yadav J.S."/>
            <person name="Pangilinan J."/>
            <person name="Larsson K.H."/>
            <person name="Matsuura K."/>
            <person name="Barry K."/>
            <person name="Labutti K."/>
            <person name="Kuo R."/>
            <person name="Ohm R.A."/>
            <person name="Bhattacharya S.S."/>
            <person name="Shirouzu T."/>
            <person name="Yoshinaga Y."/>
            <person name="Martin F.M."/>
            <person name="Grigoriev I.V."/>
            <person name="Hibbett D.S."/>
        </authorList>
    </citation>
    <scope>NUCLEOTIDE SEQUENCE [LARGE SCALE GENOMIC DNA]</scope>
    <source>
        <strain evidence="5 6">HHB12733</strain>
    </source>
</reference>
<protein>
    <submittedName>
        <fullName evidence="5">Isochorismatase hydrolase</fullName>
    </submittedName>
</protein>
<keyword evidence="3" id="KW-0732">Signal</keyword>
<dbReference type="InterPro" id="IPR036380">
    <property type="entry name" value="Isochorismatase-like_sf"/>
</dbReference>
<proteinExistence type="inferred from homology"/>
<gene>
    <name evidence="5" type="ORF">CALCODRAFT_550086</name>
</gene>